<comment type="caution">
    <text evidence="2">The sequence shown here is derived from an EMBL/GenBank/DDBJ whole genome shotgun (WGS) entry which is preliminary data.</text>
</comment>
<name>A0ABP4YBT2_9MICO</name>
<feature type="region of interest" description="Disordered" evidence="1">
    <location>
        <begin position="1"/>
        <end position="24"/>
    </location>
</feature>
<evidence type="ECO:0000313" key="2">
    <source>
        <dbReference type="EMBL" id="GAA1810120.1"/>
    </source>
</evidence>
<sequence length="260" mass="29381">MLESFVTTKEAPVAQQHDSDDWRSEFQPTELAALRDRIPTAIQRSQDRSARAQAAYDDPDGDQDVYGAGMARGVQKELRALLSDLPSYREAKVPTTRRMLTFVGNTLIFAQRVGKQMPRNFRRVRLSYLPDSRRELLSKTSNVKYSDPGLFDISDVLEGDQPASLEDALSHVELAMPRTTLFVPYYSSTPQGVGTVYFAPARLNGRYLEFADPERLTYERTPYSVDAPHTMLKPVAGFNSGERPRTSVKLRQRRSEQEGS</sequence>
<feature type="region of interest" description="Disordered" evidence="1">
    <location>
        <begin position="40"/>
        <end position="67"/>
    </location>
</feature>
<reference evidence="3" key="1">
    <citation type="journal article" date="2019" name="Int. J. Syst. Evol. Microbiol.">
        <title>The Global Catalogue of Microorganisms (GCM) 10K type strain sequencing project: providing services to taxonomists for standard genome sequencing and annotation.</title>
        <authorList>
            <consortium name="The Broad Institute Genomics Platform"/>
            <consortium name="The Broad Institute Genome Sequencing Center for Infectious Disease"/>
            <person name="Wu L."/>
            <person name="Ma J."/>
        </authorList>
    </citation>
    <scope>NUCLEOTIDE SEQUENCE [LARGE SCALE GENOMIC DNA]</scope>
    <source>
        <strain evidence="3">JCM 15592</strain>
    </source>
</reference>
<proteinExistence type="predicted"/>
<organism evidence="2 3">
    <name type="scientific">Nostocoides veronense</name>
    <dbReference type="NCBI Taxonomy" id="330836"/>
    <lineage>
        <taxon>Bacteria</taxon>
        <taxon>Bacillati</taxon>
        <taxon>Actinomycetota</taxon>
        <taxon>Actinomycetes</taxon>
        <taxon>Micrococcales</taxon>
        <taxon>Intrasporangiaceae</taxon>
        <taxon>Nostocoides</taxon>
    </lineage>
</organism>
<evidence type="ECO:0000256" key="1">
    <source>
        <dbReference type="SAM" id="MobiDB-lite"/>
    </source>
</evidence>
<accession>A0ABP4YBT2</accession>
<dbReference type="Proteomes" id="UP001499938">
    <property type="component" value="Unassembled WGS sequence"/>
</dbReference>
<protein>
    <submittedName>
        <fullName evidence="2">Uncharacterized protein</fullName>
    </submittedName>
</protein>
<gene>
    <name evidence="2" type="ORF">GCM10009811_36350</name>
</gene>
<evidence type="ECO:0000313" key="3">
    <source>
        <dbReference type="Proteomes" id="UP001499938"/>
    </source>
</evidence>
<keyword evidence="3" id="KW-1185">Reference proteome</keyword>
<dbReference type="EMBL" id="BAAAPO010000068">
    <property type="protein sequence ID" value="GAA1810120.1"/>
    <property type="molecule type" value="Genomic_DNA"/>
</dbReference>
<feature type="region of interest" description="Disordered" evidence="1">
    <location>
        <begin position="235"/>
        <end position="260"/>
    </location>
</feature>